<evidence type="ECO:0000313" key="6">
    <source>
        <dbReference type="EMBL" id="PKW28272.1"/>
    </source>
</evidence>
<gene>
    <name evidence="6" type="ORF">ATL31_3135</name>
</gene>
<dbReference type="Proteomes" id="UP000233781">
    <property type="component" value="Unassembled WGS sequence"/>
</dbReference>
<reference evidence="6 7" key="1">
    <citation type="submission" date="2017-12" db="EMBL/GenBank/DDBJ databases">
        <title>Sequencing the genomes of 1000 Actinobacteria strains.</title>
        <authorList>
            <person name="Klenk H.-P."/>
        </authorList>
    </citation>
    <scope>NUCLEOTIDE SEQUENCE [LARGE SCALE GENOMIC DNA]</scope>
    <source>
        <strain evidence="6 7">DSM 12806</strain>
    </source>
</reference>
<keyword evidence="2" id="KW-0808">Transferase</keyword>
<organism evidence="6 7">
    <name type="scientific">Phycicoccus duodecadis</name>
    <dbReference type="NCBI Taxonomy" id="173053"/>
    <lineage>
        <taxon>Bacteria</taxon>
        <taxon>Bacillati</taxon>
        <taxon>Actinomycetota</taxon>
        <taxon>Actinomycetes</taxon>
        <taxon>Micrococcales</taxon>
        <taxon>Intrasporangiaceae</taxon>
        <taxon>Phycicoccus</taxon>
    </lineage>
</organism>
<comment type="caution">
    <text evidence="6">The sequence shown here is derived from an EMBL/GenBank/DDBJ whole genome shotgun (WGS) entry which is preliminary data.</text>
</comment>
<dbReference type="PANTHER" id="PTHR43464:SF19">
    <property type="entry name" value="UBIQUINONE BIOSYNTHESIS O-METHYLTRANSFERASE, MITOCHONDRIAL"/>
    <property type="match status" value="1"/>
</dbReference>
<feature type="domain" description="Methyltransferase" evidence="5">
    <location>
        <begin position="70"/>
        <end position="161"/>
    </location>
</feature>
<proteinExistence type="predicted"/>
<dbReference type="RefSeq" id="WP_211284048.1">
    <property type="nucleotide sequence ID" value="NZ_PJNE01000001.1"/>
</dbReference>
<evidence type="ECO:0000259" key="5">
    <source>
        <dbReference type="Pfam" id="PF13649"/>
    </source>
</evidence>
<evidence type="ECO:0000256" key="1">
    <source>
        <dbReference type="ARBA" id="ARBA00022603"/>
    </source>
</evidence>
<feature type="region of interest" description="Disordered" evidence="4">
    <location>
        <begin position="1"/>
        <end position="32"/>
    </location>
</feature>
<dbReference type="InterPro" id="IPR041698">
    <property type="entry name" value="Methyltransf_25"/>
</dbReference>
<dbReference type="GO" id="GO:0008168">
    <property type="term" value="F:methyltransferase activity"/>
    <property type="evidence" value="ECO:0007669"/>
    <property type="project" value="UniProtKB-KW"/>
</dbReference>
<dbReference type="PANTHER" id="PTHR43464">
    <property type="entry name" value="METHYLTRANSFERASE"/>
    <property type="match status" value="1"/>
</dbReference>
<dbReference type="Gene3D" id="3.40.50.150">
    <property type="entry name" value="Vaccinia Virus protein VP39"/>
    <property type="match status" value="1"/>
</dbReference>
<dbReference type="GO" id="GO:0032259">
    <property type="term" value="P:methylation"/>
    <property type="evidence" value="ECO:0007669"/>
    <property type="project" value="UniProtKB-KW"/>
</dbReference>
<keyword evidence="6" id="KW-0830">Ubiquinone</keyword>
<evidence type="ECO:0000256" key="4">
    <source>
        <dbReference type="SAM" id="MobiDB-lite"/>
    </source>
</evidence>
<dbReference type="EMBL" id="PJNE01000001">
    <property type="protein sequence ID" value="PKW28272.1"/>
    <property type="molecule type" value="Genomic_DNA"/>
</dbReference>
<dbReference type="AlphaFoldDB" id="A0A2N3YN32"/>
<dbReference type="Pfam" id="PF13649">
    <property type="entry name" value="Methyltransf_25"/>
    <property type="match status" value="1"/>
</dbReference>
<name>A0A2N3YN32_9MICO</name>
<keyword evidence="1 6" id="KW-0489">Methyltransferase</keyword>
<evidence type="ECO:0000313" key="7">
    <source>
        <dbReference type="Proteomes" id="UP000233781"/>
    </source>
</evidence>
<evidence type="ECO:0000256" key="3">
    <source>
        <dbReference type="ARBA" id="ARBA00022691"/>
    </source>
</evidence>
<dbReference type="CDD" id="cd02440">
    <property type="entry name" value="AdoMet_MTases"/>
    <property type="match status" value="1"/>
</dbReference>
<keyword evidence="3" id="KW-0949">S-adenosyl-L-methionine</keyword>
<protein>
    <submittedName>
        <fullName evidence="6">Ubiquinone/menaquinone biosynthesis C-methylase UbiE</fullName>
    </submittedName>
</protein>
<sequence length="224" mass="24095">MSTEERPSGMWSPDNPAPRPGPTTRWAGHQRGPAAARAYRQRFLDLAAAGQDVHGEARFVTELVPPPSRVLDAGCGYGRVASELTRLGHYVVGVDADPDLVALAREDRDTRFLVADLSTLDLRAEQEFHVVLLAGNVVPFLADGTLPAVLGRMASHLTPGGYLVAGFGLAGALPEGAAPVALPDYDRWARAAGLSYIGRWSTWDRQRFTPESTYALSVHRLLGG</sequence>
<accession>A0A2N3YN32</accession>
<dbReference type="SUPFAM" id="SSF53335">
    <property type="entry name" value="S-adenosyl-L-methionine-dependent methyltransferases"/>
    <property type="match status" value="1"/>
</dbReference>
<keyword evidence="7" id="KW-1185">Reference proteome</keyword>
<evidence type="ECO:0000256" key="2">
    <source>
        <dbReference type="ARBA" id="ARBA00022679"/>
    </source>
</evidence>
<dbReference type="InterPro" id="IPR029063">
    <property type="entry name" value="SAM-dependent_MTases_sf"/>
</dbReference>